<dbReference type="PROSITE" id="PS51332">
    <property type="entry name" value="B12_BINDING"/>
    <property type="match status" value="1"/>
</dbReference>
<dbReference type="GO" id="GO:0003824">
    <property type="term" value="F:catalytic activity"/>
    <property type="evidence" value="ECO:0007669"/>
    <property type="project" value="InterPro"/>
</dbReference>
<protein>
    <submittedName>
        <fullName evidence="8">DUF4080 domain-containing protein</fullName>
    </submittedName>
</protein>
<gene>
    <name evidence="8" type="ORF">H9736_02365</name>
</gene>
<dbReference type="Gene3D" id="3.40.50.280">
    <property type="entry name" value="Cobalamin-binding domain"/>
    <property type="match status" value="1"/>
</dbReference>
<keyword evidence="4" id="KW-0408">Iron</keyword>
<evidence type="ECO:0000256" key="5">
    <source>
        <dbReference type="ARBA" id="ARBA00023014"/>
    </source>
</evidence>
<reference evidence="8" key="2">
    <citation type="submission" date="2021-04" db="EMBL/GenBank/DDBJ databases">
        <authorList>
            <person name="Gilroy R."/>
        </authorList>
    </citation>
    <scope>NUCLEOTIDE SEQUENCE</scope>
    <source>
        <strain evidence="8">CHK188-5543</strain>
    </source>
</reference>
<accession>A0A9D1WPZ8</accession>
<evidence type="ECO:0000259" key="7">
    <source>
        <dbReference type="PROSITE" id="PS51918"/>
    </source>
</evidence>
<dbReference type="CDD" id="cd01335">
    <property type="entry name" value="Radical_SAM"/>
    <property type="match status" value="1"/>
</dbReference>
<dbReference type="Gene3D" id="3.80.30.20">
    <property type="entry name" value="tm_1862 like domain"/>
    <property type="match status" value="1"/>
</dbReference>
<dbReference type="GO" id="GO:0031419">
    <property type="term" value="F:cobalamin binding"/>
    <property type="evidence" value="ECO:0007669"/>
    <property type="project" value="InterPro"/>
</dbReference>
<feature type="domain" description="Radical SAM core" evidence="7">
    <location>
        <begin position="163"/>
        <end position="386"/>
    </location>
</feature>
<sequence length="547" mass="60971">MEAHPQSPAPETLLVAVNARFSHTNLAVRYLKNALEGAGIPAAFREYTINQPVEEILADLYRSGARRFLFSCYIWNRAYICRLGEQLRLIDPGYVLLAGGPEVSFDPEEQLAALPWADGILAGEGEVLVPQVLAAQWRPQGVFQGTGYVDLDTLPFPYEPLDQLPHRVLYYESSRGCPFGCAYCLSSADRVVRTRSAELVFRDLQKFLDARVMQVKFVDRTFNLDGDRALAIWEYLAAHDNGVTGFQMELGGDLTRPEAVELLRRARPGLFQLEIGVQSTCPAALKASCRATDLPRLFANVRAVGEGGNVHQHLDLIAGLPGEGFARFGQSFDEVFALRPQQLQLGFLKLLRGSALYAQRERYGLVHSPQPPYQVLRTPWISYGELTRLKAVERAVELYYNSGRFTHTLEALLELAPSPFGVFLELGEALPAGHLDQYRYYDLLYGFCLGKGGDPERFRWLLKWDLCLHERPRKLPACLAGTLPPPAARRWLAAQPLPAGWEGEWFARQVAEPGCPPGAQAVAFCRGQRDLAGHLVWRRLAGAPGEP</sequence>
<evidence type="ECO:0000256" key="4">
    <source>
        <dbReference type="ARBA" id="ARBA00023004"/>
    </source>
</evidence>
<evidence type="ECO:0000313" key="9">
    <source>
        <dbReference type="Proteomes" id="UP000886800"/>
    </source>
</evidence>
<dbReference type="AlphaFoldDB" id="A0A9D1WPZ8"/>
<dbReference type="InterPro" id="IPR006158">
    <property type="entry name" value="Cobalamin-bd"/>
</dbReference>
<evidence type="ECO:0000256" key="1">
    <source>
        <dbReference type="ARBA" id="ARBA00001966"/>
    </source>
</evidence>
<dbReference type="Proteomes" id="UP000886800">
    <property type="component" value="Unassembled WGS sequence"/>
</dbReference>
<dbReference type="InterPro" id="IPR025288">
    <property type="entry name" value="DUF4080"/>
</dbReference>
<name>A0A9D1WPZ8_9FIRM</name>
<feature type="domain" description="B12-binding" evidence="6">
    <location>
        <begin position="10"/>
        <end position="143"/>
    </location>
</feature>
<keyword evidence="5" id="KW-0411">Iron-sulfur</keyword>
<comment type="cofactor">
    <cofactor evidence="1">
        <name>[4Fe-4S] cluster</name>
        <dbReference type="ChEBI" id="CHEBI:49883"/>
    </cofactor>
</comment>
<dbReference type="Pfam" id="PF02310">
    <property type="entry name" value="B12-binding"/>
    <property type="match status" value="1"/>
</dbReference>
<dbReference type="PROSITE" id="PS51918">
    <property type="entry name" value="RADICAL_SAM"/>
    <property type="match status" value="1"/>
</dbReference>
<evidence type="ECO:0000256" key="3">
    <source>
        <dbReference type="ARBA" id="ARBA00022723"/>
    </source>
</evidence>
<organism evidence="8 9">
    <name type="scientific">Candidatus Anaerotruncus excrementipullorum</name>
    <dbReference type="NCBI Taxonomy" id="2838465"/>
    <lineage>
        <taxon>Bacteria</taxon>
        <taxon>Bacillati</taxon>
        <taxon>Bacillota</taxon>
        <taxon>Clostridia</taxon>
        <taxon>Eubacteriales</taxon>
        <taxon>Oscillospiraceae</taxon>
        <taxon>Anaerotruncus</taxon>
    </lineage>
</organism>
<dbReference type="InterPro" id="IPR023404">
    <property type="entry name" value="rSAM_horseshoe"/>
</dbReference>
<dbReference type="GO" id="GO:0046872">
    <property type="term" value="F:metal ion binding"/>
    <property type="evidence" value="ECO:0007669"/>
    <property type="project" value="UniProtKB-KW"/>
</dbReference>
<dbReference type="Pfam" id="PF04055">
    <property type="entry name" value="Radical_SAM"/>
    <property type="match status" value="1"/>
</dbReference>
<keyword evidence="3" id="KW-0479">Metal-binding</keyword>
<dbReference type="InterPro" id="IPR051198">
    <property type="entry name" value="BchE-like"/>
</dbReference>
<dbReference type="InterPro" id="IPR007197">
    <property type="entry name" value="rSAM"/>
</dbReference>
<keyword evidence="2" id="KW-0949">S-adenosyl-L-methionine</keyword>
<dbReference type="SFLD" id="SFLDS00029">
    <property type="entry name" value="Radical_SAM"/>
    <property type="match status" value="1"/>
</dbReference>
<proteinExistence type="predicted"/>
<comment type="caution">
    <text evidence="8">The sequence shown here is derived from an EMBL/GenBank/DDBJ whole genome shotgun (WGS) entry which is preliminary data.</text>
</comment>
<dbReference type="EMBL" id="DXES01000049">
    <property type="protein sequence ID" value="HIX65072.1"/>
    <property type="molecule type" value="Genomic_DNA"/>
</dbReference>
<reference evidence="8" key="1">
    <citation type="journal article" date="2021" name="PeerJ">
        <title>Extensive microbial diversity within the chicken gut microbiome revealed by metagenomics and culture.</title>
        <authorList>
            <person name="Gilroy R."/>
            <person name="Ravi A."/>
            <person name="Getino M."/>
            <person name="Pursley I."/>
            <person name="Horton D.L."/>
            <person name="Alikhan N.F."/>
            <person name="Baker D."/>
            <person name="Gharbi K."/>
            <person name="Hall N."/>
            <person name="Watson M."/>
            <person name="Adriaenssens E.M."/>
            <person name="Foster-Nyarko E."/>
            <person name="Jarju S."/>
            <person name="Secka A."/>
            <person name="Antonio M."/>
            <person name="Oren A."/>
            <person name="Chaudhuri R.R."/>
            <person name="La Ragione R."/>
            <person name="Hildebrand F."/>
            <person name="Pallen M.J."/>
        </authorList>
    </citation>
    <scope>NUCLEOTIDE SEQUENCE</scope>
    <source>
        <strain evidence="8">CHK188-5543</strain>
    </source>
</reference>
<dbReference type="InterPro" id="IPR058240">
    <property type="entry name" value="rSAM_sf"/>
</dbReference>
<dbReference type="PANTHER" id="PTHR43409:SF16">
    <property type="entry name" value="SLR0320 PROTEIN"/>
    <property type="match status" value="1"/>
</dbReference>
<dbReference type="SFLD" id="SFLDG01082">
    <property type="entry name" value="B12-binding_domain_containing"/>
    <property type="match status" value="1"/>
</dbReference>
<dbReference type="GO" id="GO:0005829">
    <property type="term" value="C:cytosol"/>
    <property type="evidence" value="ECO:0007669"/>
    <property type="project" value="TreeGrafter"/>
</dbReference>
<dbReference type="InterPro" id="IPR006638">
    <property type="entry name" value="Elp3/MiaA/NifB-like_rSAM"/>
</dbReference>
<evidence type="ECO:0000313" key="8">
    <source>
        <dbReference type="EMBL" id="HIX65072.1"/>
    </source>
</evidence>
<evidence type="ECO:0000259" key="6">
    <source>
        <dbReference type="PROSITE" id="PS51332"/>
    </source>
</evidence>
<dbReference type="SMART" id="SM00729">
    <property type="entry name" value="Elp3"/>
    <property type="match status" value="1"/>
</dbReference>
<dbReference type="Pfam" id="PF13311">
    <property type="entry name" value="DUF4080"/>
    <property type="match status" value="1"/>
</dbReference>
<dbReference type="PANTHER" id="PTHR43409">
    <property type="entry name" value="ANAEROBIC MAGNESIUM-PROTOPORPHYRIN IX MONOMETHYL ESTER CYCLASE-RELATED"/>
    <property type="match status" value="1"/>
</dbReference>
<evidence type="ECO:0000256" key="2">
    <source>
        <dbReference type="ARBA" id="ARBA00022691"/>
    </source>
</evidence>
<dbReference type="SUPFAM" id="SSF102114">
    <property type="entry name" value="Radical SAM enzymes"/>
    <property type="match status" value="1"/>
</dbReference>
<dbReference type="GO" id="GO:0051536">
    <property type="term" value="F:iron-sulfur cluster binding"/>
    <property type="evidence" value="ECO:0007669"/>
    <property type="project" value="UniProtKB-KW"/>
</dbReference>